<evidence type="ECO:0000256" key="3">
    <source>
        <dbReference type="ARBA" id="ARBA00022840"/>
    </source>
</evidence>
<comment type="caution">
    <text evidence="5">The sequence shown here is derived from an EMBL/GenBank/DDBJ whole genome shotgun (WGS) entry which is preliminary data.</text>
</comment>
<feature type="domain" description="SF3 helicase" evidence="4">
    <location>
        <begin position="517"/>
        <end position="672"/>
    </location>
</feature>
<keyword evidence="2" id="KW-0378">Hydrolase</keyword>
<evidence type="ECO:0000259" key="4">
    <source>
        <dbReference type="PROSITE" id="PS51206"/>
    </source>
</evidence>
<dbReference type="PANTHER" id="PTHR35372">
    <property type="entry name" value="ATP BINDING PROTEIN-RELATED"/>
    <property type="match status" value="1"/>
</dbReference>
<evidence type="ECO:0000313" key="5">
    <source>
        <dbReference type="EMBL" id="HFI91636.1"/>
    </source>
</evidence>
<dbReference type="Gene3D" id="3.40.50.300">
    <property type="entry name" value="P-loop containing nucleotide triphosphate hydrolases"/>
    <property type="match status" value="1"/>
</dbReference>
<dbReference type="EMBL" id="DSUJ01000008">
    <property type="protein sequence ID" value="HFI91636.1"/>
    <property type="molecule type" value="Genomic_DNA"/>
</dbReference>
<protein>
    <recommendedName>
        <fullName evidence="4">SF3 helicase domain-containing protein</fullName>
    </recommendedName>
</protein>
<dbReference type="GO" id="GO:0005524">
    <property type="term" value="F:ATP binding"/>
    <property type="evidence" value="ECO:0007669"/>
    <property type="project" value="UniProtKB-KW"/>
</dbReference>
<dbReference type="InterPro" id="IPR027417">
    <property type="entry name" value="P-loop_NTPase"/>
</dbReference>
<dbReference type="GO" id="GO:0016787">
    <property type="term" value="F:hydrolase activity"/>
    <property type="evidence" value="ECO:0007669"/>
    <property type="project" value="UniProtKB-KW"/>
</dbReference>
<keyword evidence="1" id="KW-0547">Nucleotide-binding</keyword>
<name>A0A7V3E794_9BACT</name>
<dbReference type="PANTHER" id="PTHR35372:SF2">
    <property type="entry name" value="SF3 HELICASE DOMAIN-CONTAINING PROTEIN"/>
    <property type="match status" value="1"/>
</dbReference>
<gene>
    <name evidence="5" type="ORF">ENS31_08955</name>
</gene>
<dbReference type="Pfam" id="PF19263">
    <property type="entry name" value="DUF5906"/>
    <property type="match status" value="1"/>
</dbReference>
<dbReference type="InterPro" id="IPR045455">
    <property type="entry name" value="NrS-1_pol-like_helicase"/>
</dbReference>
<accession>A0A7V3E794</accession>
<reference evidence="5" key="1">
    <citation type="journal article" date="2020" name="mSystems">
        <title>Genome- and Community-Level Interaction Insights into Carbon Utilization and Element Cycling Functions of Hydrothermarchaeota in Hydrothermal Sediment.</title>
        <authorList>
            <person name="Zhou Z."/>
            <person name="Liu Y."/>
            <person name="Xu W."/>
            <person name="Pan J."/>
            <person name="Luo Z.H."/>
            <person name="Li M."/>
        </authorList>
    </citation>
    <scope>NUCLEOTIDE SEQUENCE [LARGE SCALE GENOMIC DNA]</scope>
    <source>
        <strain evidence="5">SpSt-479</strain>
    </source>
</reference>
<dbReference type="InterPro" id="IPR051620">
    <property type="entry name" value="ORF904-like_C"/>
</dbReference>
<dbReference type="InterPro" id="IPR014015">
    <property type="entry name" value="Helicase_SF3_DNA-vir"/>
</dbReference>
<evidence type="ECO:0000256" key="1">
    <source>
        <dbReference type="ARBA" id="ARBA00022741"/>
    </source>
</evidence>
<dbReference type="InterPro" id="IPR014818">
    <property type="entry name" value="Phage/plasmid_primase_P4_C"/>
</dbReference>
<dbReference type="AlphaFoldDB" id="A0A7V3E794"/>
<dbReference type="NCBIfam" id="TIGR01613">
    <property type="entry name" value="primase_Cterm"/>
    <property type="match status" value="1"/>
</dbReference>
<proteinExistence type="predicted"/>
<organism evidence="5">
    <name type="scientific">Ignavibacterium album</name>
    <dbReference type="NCBI Taxonomy" id="591197"/>
    <lineage>
        <taxon>Bacteria</taxon>
        <taxon>Pseudomonadati</taxon>
        <taxon>Ignavibacteriota</taxon>
        <taxon>Ignavibacteria</taxon>
        <taxon>Ignavibacteriales</taxon>
        <taxon>Ignavibacteriaceae</taxon>
        <taxon>Ignavibacterium</taxon>
    </lineage>
</organism>
<dbReference type="SUPFAM" id="SSF52540">
    <property type="entry name" value="P-loop containing nucleoside triphosphate hydrolases"/>
    <property type="match status" value="1"/>
</dbReference>
<dbReference type="InterPro" id="IPR006500">
    <property type="entry name" value="Helicase_put_C_phage/plasmid"/>
</dbReference>
<keyword evidence="3" id="KW-0067">ATP-binding</keyword>
<sequence>MKKLFLIKNEANYIKWDNVAYSKELIGKKECYFSYFLYDNELANYLTKEGMKSLTGVRGRVYADYLILNFQCKDKDGKLDLEKALFSLKVFLAGLIKEYSLTKEQILINFDGDEGFHIRIHSSLFGGFTCNSLLPFVHKEIATRLTLSSDFFDYSIYQIDHFVRIPETINKNYNFRAIFIPTNKILDLNSIVDLNDLFISDYDKRKNNYPIINSFFDGDISFPPCEKLVELKNEVYEKIQNNQALRLIDSKNDFDLPGLLSEYPKLKLIADNCSITNDILNKAKSGTHLSNKERIIISSLLVNLHPENDNLVHSIMKNQNNYNPDITSAKYEHIKSLNYSPYNCNSMCETKLCSNAKKSKAKSPLFFANTTTKFNQSIFVEEFISYYRGQLLYDHKQEIFYFYSNGYFKKYSENQLSSLINSFLKNQSYKKEVTDRDVKGIVNRLKMEDSIHMEGGFNQYKFLFNLKNGVFDPLTKTIYPHDPKYRFSYQFNVEYDPNAKCRLYEETLNQIFNSDQEIINFFLRWQCYLFVYDYSYQKMLILYGKGRNGKSLLLNITRSLLGNENVSSERLQDLANDRGYALVNLMNKFLNISQELSGGEIEVDTIKQITGGDLISARPIYKERVKFINNARLIIATNILPRISNFDQAFYQRIDFIEFPNSFADNPDTNLEIKLKNELPGIFNLIISQFAHIRKEDNSINIEVPEKSRESLHSNLASFNSVLEWVSECCLITISEGNHKVLSLKEAYSHYDRWCSESGGKKMSKNKFKKILEDHYHLQINLTSHLKHNGKTYKHQILIFGLEILSTNENHFSLE</sequence>
<dbReference type="SMART" id="SM00885">
    <property type="entry name" value="D5_N"/>
    <property type="match status" value="1"/>
</dbReference>
<dbReference type="Pfam" id="PF08706">
    <property type="entry name" value="D5_N"/>
    <property type="match status" value="1"/>
</dbReference>
<evidence type="ECO:0000256" key="2">
    <source>
        <dbReference type="ARBA" id="ARBA00022801"/>
    </source>
</evidence>
<dbReference type="PROSITE" id="PS51206">
    <property type="entry name" value="SF3_HELICASE_1"/>
    <property type="match status" value="1"/>
</dbReference>